<evidence type="ECO:0000313" key="3">
    <source>
        <dbReference type="Proteomes" id="UP000037751"/>
    </source>
</evidence>
<feature type="region of interest" description="Disordered" evidence="1">
    <location>
        <begin position="283"/>
        <end position="309"/>
    </location>
</feature>
<dbReference type="AlphaFoldDB" id="A0A0M8MWF0"/>
<protein>
    <recommendedName>
        <fullName evidence="4">Mediator complex subunit 20</fullName>
    </recommendedName>
</protein>
<organism evidence="2 3">
    <name type="scientific">Malassezia pachydermatis</name>
    <dbReference type="NCBI Taxonomy" id="77020"/>
    <lineage>
        <taxon>Eukaryota</taxon>
        <taxon>Fungi</taxon>
        <taxon>Dikarya</taxon>
        <taxon>Basidiomycota</taxon>
        <taxon>Ustilaginomycotina</taxon>
        <taxon>Malasseziomycetes</taxon>
        <taxon>Malasseziales</taxon>
        <taxon>Malasseziaceae</taxon>
        <taxon>Malassezia</taxon>
    </lineage>
</organism>
<dbReference type="RefSeq" id="XP_017992543.1">
    <property type="nucleotide sequence ID" value="XM_018135346.1"/>
</dbReference>
<sequence>MAVTGTARIPALPPNALGAIAAHLQNQHGAQPAGPWRVRFRPFRPVRNTYGESTSSHPTEAQADRRKRRVMWDVTDAAHPQHVFLVMEDATQPTRAELRASASSTDAVSHPVPTRWHAHVVSAEFHTLLRQSGLPGPLGSAAGTPGPGAWVQRGAHITLDGLSFRVRVRGSHSRNGALDYAAEHDECILSIGNVVVGTDRVSGGMVEIQYLPLSHLSPDSTLLGSILVSLLPPDIVPLLSPLTPSLSMAVPTVAPRTMLPAEQLEEIVPASTAAWRMPPPAPTHAPGFEAWDDSPSTETTTPPSSMDDAVGWTGIEARRRMAYVHLSMLRTEGLA</sequence>
<reference evidence="2 3" key="1">
    <citation type="submission" date="2015-07" db="EMBL/GenBank/DDBJ databases">
        <title>Draft Genome Sequence of Malassezia furfur CBS1878 and Malassezia pachydermatis CBS1879.</title>
        <authorList>
            <person name="Triana S."/>
            <person name="Ohm R."/>
            <person name="Gonzalez A."/>
            <person name="DeCock H."/>
            <person name="Restrepo S."/>
            <person name="Celis A."/>
        </authorList>
    </citation>
    <scope>NUCLEOTIDE SEQUENCE [LARGE SCALE GENOMIC DNA]</scope>
    <source>
        <strain evidence="2 3">CBS 1879</strain>
    </source>
</reference>
<dbReference type="Proteomes" id="UP000037751">
    <property type="component" value="Unassembled WGS sequence"/>
</dbReference>
<dbReference type="OrthoDB" id="2536675at2759"/>
<dbReference type="STRING" id="77020.A0A0M8MWF0"/>
<feature type="compositionally biased region" description="Low complexity" evidence="1">
    <location>
        <begin position="293"/>
        <end position="308"/>
    </location>
</feature>
<keyword evidence="3" id="KW-1185">Reference proteome</keyword>
<dbReference type="VEuPathDB" id="FungiDB:Malapachy_0833"/>
<dbReference type="GeneID" id="28727221"/>
<evidence type="ECO:0008006" key="4">
    <source>
        <dbReference type="Google" id="ProtNLM"/>
    </source>
</evidence>
<gene>
    <name evidence="2" type="ORF">Malapachy_0833</name>
</gene>
<dbReference type="EMBL" id="LGAV01000003">
    <property type="protein sequence ID" value="KOS14911.1"/>
    <property type="molecule type" value="Genomic_DNA"/>
</dbReference>
<feature type="region of interest" description="Disordered" evidence="1">
    <location>
        <begin position="47"/>
        <end position="66"/>
    </location>
</feature>
<evidence type="ECO:0000313" key="2">
    <source>
        <dbReference type="EMBL" id="KOS14911.1"/>
    </source>
</evidence>
<proteinExistence type="predicted"/>
<name>A0A0M8MWF0_9BASI</name>
<evidence type="ECO:0000256" key="1">
    <source>
        <dbReference type="SAM" id="MobiDB-lite"/>
    </source>
</evidence>
<accession>A0A0M8MWF0</accession>
<feature type="compositionally biased region" description="Polar residues" evidence="1">
    <location>
        <begin position="50"/>
        <end position="59"/>
    </location>
</feature>
<comment type="caution">
    <text evidence="2">The sequence shown here is derived from an EMBL/GenBank/DDBJ whole genome shotgun (WGS) entry which is preliminary data.</text>
</comment>